<dbReference type="PIRSF" id="PIRSF016753">
    <property type="entry name" value="P_lipid/glycerol_ac_tran_prd"/>
    <property type="match status" value="1"/>
</dbReference>
<dbReference type="Proteomes" id="UP000309231">
    <property type="component" value="Chromosome"/>
</dbReference>
<name>A0A8H2PH15_MYCMU</name>
<evidence type="ECO:0000313" key="4">
    <source>
        <dbReference type="Proteomes" id="UP000309231"/>
    </source>
</evidence>
<gene>
    <name evidence="2" type="ORF">C1S78_021735</name>
    <name evidence="3" type="ORF">C1S78_21680</name>
</gene>
<keyword evidence="3" id="KW-0808">Transferase</keyword>
<keyword evidence="4" id="KW-1185">Reference proteome</keyword>
<evidence type="ECO:0000313" key="2">
    <source>
        <dbReference type="EMBL" id="QPG68092.1"/>
    </source>
</evidence>
<sequence length="293" mass="32115">MTEHHAPEEMVDQPTRVQTLRRILESFSDAATPIVDLLRPYVEGLENLPADGRFLLVANHTQGGVEVPLILHFVRRGIGTRVRPLAERGMGKMRGPMRDVIAAVGAVVGSPENAQALMRNDDTILVFPGGGREIAKFKGEENTINWRGRAGFAREAIIGGYPIVPVTLVGGDDMYEHLFTRNSTLGRLSLTISEKITGRPNMPMPLMRGIGPTLIPRPQRMYLRFGAPITTTKPAGVTDETWLATVKQTTQEALETSLAELLKIRAADPYRALNPLAWPRATRPADVSADARG</sequence>
<dbReference type="GO" id="GO:0016746">
    <property type="term" value="F:acyltransferase activity"/>
    <property type="evidence" value="ECO:0007669"/>
    <property type="project" value="UniProtKB-KW"/>
</dbReference>
<dbReference type="InterPro" id="IPR002123">
    <property type="entry name" value="Plipid/glycerol_acylTrfase"/>
</dbReference>
<evidence type="ECO:0000259" key="1">
    <source>
        <dbReference type="SMART" id="SM00563"/>
    </source>
</evidence>
<dbReference type="InterPro" id="IPR016676">
    <property type="entry name" value="P_lipid/glycerol_AcTrfase_prd"/>
</dbReference>
<reference evidence="3" key="1">
    <citation type="submission" date="2018-01" db="EMBL/GenBank/DDBJ databases">
        <title>Comparative genomics of Mycobacterium mucogenicum and Mycobacterium neoaurum clade members emphasizing tRNA and non-coding RNA.</title>
        <authorList>
            <person name="Behra P.R.K."/>
            <person name="Pettersson B.M.F."/>
            <person name="Das S."/>
            <person name="Dasgupta S."/>
            <person name="Kirsebom L.A."/>
        </authorList>
    </citation>
    <scope>NUCLEOTIDE SEQUENCE</scope>
    <source>
        <strain evidence="3">DSM 44124</strain>
    </source>
</reference>
<dbReference type="GO" id="GO:0016020">
    <property type="term" value="C:membrane"/>
    <property type="evidence" value="ECO:0007669"/>
    <property type="project" value="TreeGrafter"/>
</dbReference>
<dbReference type="PANTHER" id="PTHR22753:SF14">
    <property type="entry name" value="MONOACYLGLYCEROL_DIACYLGLYCEROL O-ACYLTRANSFERASE"/>
    <property type="match status" value="1"/>
</dbReference>
<reference evidence="2 4" key="3">
    <citation type="journal article" date="2019" name="Sci. Rep.">
        <title>Insight into the biology of Mycobacterium mucogenicum and Mycobacterium neoaurum clade members.</title>
        <authorList>
            <person name="Behra P.R.K."/>
            <person name="Pettersson B.M.F."/>
            <person name="Ramesh M."/>
            <person name="Dasgupta S."/>
            <person name="Kirsebom L.A."/>
        </authorList>
    </citation>
    <scope>NUCLEOTIDE SEQUENCE [LARGE SCALE GENOMIC DNA]</scope>
    <source>
        <strain evidence="2 4">DSM 44124</strain>
    </source>
</reference>
<reference evidence="2 4" key="2">
    <citation type="journal article" date="2019" name="BMC Evol. Biol.">
        <title>Comparative genomics of Mycobacterium mucogenicum and Mycobacterium neoaurum clade members emphasizing tRNA and non-coding RNA.</title>
        <authorList>
            <person name="Behra P.R.K."/>
            <person name="Pettersson B.M.F."/>
            <person name="Das S."/>
            <person name="Dasgupta S."/>
            <person name="Kirsebom L.A."/>
        </authorList>
    </citation>
    <scope>NUCLEOTIDE SEQUENCE [LARGE SCALE GENOMIC DNA]</scope>
    <source>
        <strain evidence="2 4">DSM 44124</strain>
    </source>
</reference>
<dbReference type="CDD" id="cd07987">
    <property type="entry name" value="LPLAT_MGAT-like"/>
    <property type="match status" value="1"/>
</dbReference>
<organism evidence="3">
    <name type="scientific">Mycolicibacterium mucogenicum DSM 44124</name>
    <dbReference type="NCBI Taxonomy" id="1226753"/>
    <lineage>
        <taxon>Bacteria</taxon>
        <taxon>Bacillati</taxon>
        <taxon>Actinomycetota</taxon>
        <taxon>Actinomycetes</taxon>
        <taxon>Mycobacteriales</taxon>
        <taxon>Mycobacteriaceae</taxon>
        <taxon>Mycolicibacterium</taxon>
    </lineage>
</organism>
<dbReference type="Pfam" id="PF01553">
    <property type="entry name" value="Acyltransferase"/>
    <property type="match status" value="1"/>
</dbReference>
<dbReference type="PANTHER" id="PTHR22753">
    <property type="entry name" value="TRANSMEMBRANE PROTEIN 68"/>
    <property type="match status" value="1"/>
</dbReference>
<accession>A0A8H2PH15</accession>
<feature type="domain" description="Phospholipid/glycerol acyltransferase" evidence="1">
    <location>
        <begin position="54"/>
        <end position="171"/>
    </location>
</feature>
<dbReference type="EMBL" id="CP062008">
    <property type="protein sequence ID" value="QPG68092.1"/>
    <property type="molecule type" value="Genomic_DNA"/>
</dbReference>
<keyword evidence="3" id="KW-0012">Acyltransferase</keyword>
<protein>
    <submittedName>
        <fullName evidence="2">Acyltransferase family protein</fullName>
    </submittedName>
    <submittedName>
        <fullName evidence="3">Glycerol acyltransferase</fullName>
    </submittedName>
</protein>
<dbReference type="SMART" id="SM00563">
    <property type="entry name" value="PlsC"/>
    <property type="match status" value="1"/>
</dbReference>
<dbReference type="SUPFAM" id="SSF69593">
    <property type="entry name" value="Glycerol-3-phosphate (1)-acyltransferase"/>
    <property type="match status" value="1"/>
</dbReference>
<dbReference type="EMBL" id="POTL01000001">
    <property type="protein sequence ID" value="TLH54630.1"/>
    <property type="molecule type" value="Genomic_DNA"/>
</dbReference>
<evidence type="ECO:0000313" key="3">
    <source>
        <dbReference type="EMBL" id="TLH54630.1"/>
    </source>
</evidence>
<dbReference type="AlphaFoldDB" id="A0A8H2PH15"/>
<proteinExistence type="predicted"/>
<dbReference type="KEGG" id="mmuc:C1S78_021735"/>